<evidence type="ECO:0000256" key="4">
    <source>
        <dbReference type="ARBA" id="ARBA00023163"/>
    </source>
</evidence>
<evidence type="ECO:0000259" key="5">
    <source>
        <dbReference type="PROSITE" id="PS50931"/>
    </source>
</evidence>
<dbReference type="RefSeq" id="WP_387347969.1">
    <property type="nucleotide sequence ID" value="NZ_JBIAXI010000046.1"/>
</dbReference>
<dbReference type="EMBL" id="JBIAXI010000046">
    <property type="protein sequence ID" value="MFF4779248.1"/>
    <property type="molecule type" value="Genomic_DNA"/>
</dbReference>
<dbReference type="Gene3D" id="1.10.10.10">
    <property type="entry name" value="Winged helix-like DNA-binding domain superfamily/Winged helix DNA-binding domain"/>
    <property type="match status" value="1"/>
</dbReference>
<keyword evidence="3" id="KW-0238">DNA-binding</keyword>
<keyword evidence="7" id="KW-1185">Reference proteome</keyword>
<dbReference type="PROSITE" id="PS50931">
    <property type="entry name" value="HTH_LYSR"/>
    <property type="match status" value="1"/>
</dbReference>
<protein>
    <submittedName>
        <fullName evidence="6">LysR family transcriptional regulator</fullName>
    </submittedName>
</protein>
<feature type="domain" description="HTH lysR-type" evidence="5">
    <location>
        <begin position="13"/>
        <end position="70"/>
    </location>
</feature>
<sequence length="301" mass="32892">MSHTGPGPTIPELPLQALECFSVLAHQLHFGRTAETLGISQGRVSQLIKRLEIRVGAPVFERTSRRVELTAVGRALADEVVPAFRRLHEGFDAARASALAADRPMRVGFQCAVYEPVARAIAGLPEGATQLVELSWGDPFTHLIRGEIDVAIVLAPCREKGLHPMLEFSRQPMFLAVSGTHRLARGSHVSGSELSDLELIEPLGPAPDYWRQVNAPKKTRGGHELTYSAGAGTIQEALSTVASSRLGLLLCEASTRYVPRPDIRYLPAPDLEPTTLLVLRSERKQHGLADRFAELLVKNLR</sequence>
<evidence type="ECO:0000313" key="7">
    <source>
        <dbReference type="Proteomes" id="UP001602119"/>
    </source>
</evidence>
<keyword evidence="4" id="KW-0804">Transcription</keyword>
<organism evidence="6 7">
    <name type="scientific">Microtetraspora fusca</name>
    <dbReference type="NCBI Taxonomy" id="1997"/>
    <lineage>
        <taxon>Bacteria</taxon>
        <taxon>Bacillati</taxon>
        <taxon>Actinomycetota</taxon>
        <taxon>Actinomycetes</taxon>
        <taxon>Streptosporangiales</taxon>
        <taxon>Streptosporangiaceae</taxon>
        <taxon>Microtetraspora</taxon>
    </lineage>
</organism>
<dbReference type="PANTHER" id="PTHR30346">
    <property type="entry name" value="TRANSCRIPTIONAL DUAL REGULATOR HCAR-RELATED"/>
    <property type="match status" value="1"/>
</dbReference>
<dbReference type="SUPFAM" id="SSF46785">
    <property type="entry name" value="Winged helix' DNA-binding domain"/>
    <property type="match status" value="1"/>
</dbReference>
<dbReference type="InterPro" id="IPR000847">
    <property type="entry name" value="LysR_HTH_N"/>
</dbReference>
<evidence type="ECO:0000256" key="2">
    <source>
        <dbReference type="ARBA" id="ARBA00023015"/>
    </source>
</evidence>
<evidence type="ECO:0000313" key="6">
    <source>
        <dbReference type="EMBL" id="MFF4779248.1"/>
    </source>
</evidence>
<keyword evidence="2" id="KW-0805">Transcription regulation</keyword>
<proteinExistence type="inferred from homology"/>
<comment type="similarity">
    <text evidence="1">Belongs to the LysR transcriptional regulatory family.</text>
</comment>
<dbReference type="Proteomes" id="UP001602119">
    <property type="component" value="Unassembled WGS sequence"/>
</dbReference>
<name>A0ABW6VJV8_MICFU</name>
<dbReference type="PANTHER" id="PTHR30346:SF0">
    <property type="entry name" value="HCA OPERON TRANSCRIPTIONAL ACTIVATOR HCAR"/>
    <property type="match status" value="1"/>
</dbReference>
<accession>A0ABW6VJV8</accession>
<reference evidence="6 7" key="1">
    <citation type="submission" date="2024-10" db="EMBL/GenBank/DDBJ databases">
        <title>The Natural Products Discovery Center: Release of the First 8490 Sequenced Strains for Exploring Actinobacteria Biosynthetic Diversity.</title>
        <authorList>
            <person name="Kalkreuter E."/>
            <person name="Kautsar S.A."/>
            <person name="Yang D."/>
            <person name="Bader C.D."/>
            <person name="Teijaro C.N."/>
            <person name="Fluegel L."/>
            <person name="Davis C.M."/>
            <person name="Simpson J.R."/>
            <person name="Lauterbach L."/>
            <person name="Steele A.D."/>
            <person name="Gui C."/>
            <person name="Meng S."/>
            <person name="Li G."/>
            <person name="Viehrig K."/>
            <person name="Ye F."/>
            <person name="Su P."/>
            <person name="Kiefer A.F."/>
            <person name="Nichols A."/>
            <person name="Cepeda A.J."/>
            <person name="Yan W."/>
            <person name="Fan B."/>
            <person name="Jiang Y."/>
            <person name="Adhikari A."/>
            <person name="Zheng C.-J."/>
            <person name="Schuster L."/>
            <person name="Cowan T.M."/>
            <person name="Smanski M.J."/>
            <person name="Chevrette M.G."/>
            <person name="De Carvalho L.P.S."/>
            <person name="Shen B."/>
        </authorList>
    </citation>
    <scope>NUCLEOTIDE SEQUENCE [LARGE SCALE GENOMIC DNA]</scope>
    <source>
        <strain evidence="6 7">NPDC001281</strain>
    </source>
</reference>
<evidence type="ECO:0000256" key="1">
    <source>
        <dbReference type="ARBA" id="ARBA00009437"/>
    </source>
</evidence>
<dbReference type="InterPro" id="IPR036388">
    <property type="entry name" value="WH-like_DNA-bd_sf"/>
</dbReference>
<dbReference type="PRINTS" id="PR00039">
    <property type="entry name" value="HTHLYSR"/>
</dbReference>
<dbReference type="InterPro" id="IPR005119">
    <property type="entry name" value="LysR_subst-bd"/>
</dbReference>
<evidence type="ECO:0000256" key="3">
    <source>
        <dbReference type="ARBA" id="ARBA00023125"/>
    </source>
</evidence>
<dbReference type="Pfam" id="PF00126">
    <property type="entry name" value="HTH_1"/>
    <property type="match status" value="1"/>
</dbReference>
<dbReference type="Gene3D" id="3.40.190.10">
    <property type="entry name" value="Periplasmic binding protein-like II"/>
    <property type="match status" value="2"/>
</dbReference>
<dbReference type="InterPro" id="IPR036390">
    <property type="entry name" value="WH_DNA-bd_sf"/>
</dbReference>
<gene>
    <name evidence="6" type="ORF">ACFY05_41170</name>
</gene>
<dbReference type="Pfam" id="PF03466">
    <property type="entry name" value="LysR_substrate"/>
    <property type="match status" value="1"/>
</dbReference>
<dbReference type="SUPFAM" id="SSF53850">
    <property type="entry name" value="Periplasmic binding protein-like II"/>
    <property type="match status" value="1"/>
</dbReference>
<comment type="caution">
    <text evidence="6">The sequence shown here is derived from an EMBL/GenBank/DDBJ whole genome shotgun (WGS) entry which is preliminary data.</text>
</comment>